<comment type="caution">
    <text evidence="3">The sequence shown here is derived from an EMBL/GenBank/DDBJ whole genome shotgun (WGS) entry which is preliminary data.</text>
</comment>
<accession>A0A7X8TS61</accession>
<evidence type="ECO:0000259" key="2">
    <source>
        <dbReference type="PROSITE" id="PS50234"/>
    </source>
</evidence>
<dbReference type="EMBL" id="JABAIK010000012">
    <property type="protein sequence ID" value="NLS13789.1"/>
    <property type="molecule type" value="Genomic_DNA"/>
</dbReference>
<dbReference type="InterPro" id="IPR028087">
    <property type="entry name" value="Tad_N"/>
</dbReference>
<dbReference type="PROSITE" id="PS50234">
    <property type="entry name" value="VWFA"/>
    <property type="match status" value="1"/>
</dbReference>
<dbReference type="Proteomes" id="UP000535589">
    <property type="component" value="Unassembled WGS sequence"/>
</dbReference>
<dbReference type="Gene3D" id="3.40.50.410">
    <property type="entry name" value="von Willebrand factor, type A domain"/>
    <property type="match status" value="2"/>
</dbReference>
<evidence type="ECO:0000313" key="3">
    <source>
        <dbReference type="EMBL" id="NLS13789.1"/>
    </source>
</evidence>
<name>A0A7X8TS61_9VIBR</name>
<feature type="transmembrane region" description="Helical" evidence="1">
    <location>
        <begin position="16"/>
        <end position="35"/>
    </location>
</feature>
<dbReference type="Pfam" id="PF13400">
    <property type="entry name" value="Tad"/>
    <property type="match status" value="1"/>
</dbReference>
<keyword evidence="1" id="KW-0472">Membrane</keyword>
<sequence length="461" mass="51559">MKRGNFTNLKHQRGHAAILFALIIPGMWGFFTLAIDGSRAIQTKARLGDATEVAALALAAHNSYDDSENKTLATEYIHAYLGESTPVTITKVKRTECYDPDTKNCEGASRYAQYQIETSIKQESWLPVSGDFVGFDETYDVAHASTARKYQGDSIDIAFVMDYSGSMLNNWAGDNSKYEDMVIIFDKVINELEEYQTNYQADNRVSVVPFSEFIAVNDIENKCTSQDDQDDQDDFVGYVDYLYYKGSGNNINFDTKKTVNNWRNSRGNDMLCNESENYKYKKFDDNIDGRYGRFYYENIPFTSNISSVKLEYASGIDAGVAFTPVKNQFTASYQGIIKAAQYFDALEYPNARQIMIILSDGDDINGRNGPLGESAKNKVPPTSGLINGGLCSNIISSLNNRYTIDNRKSSFQIALVGFGYDVENNPLTNCMGADNVYSAKDPDELLNIILDLITEEIGHLS</sequence>
<dbReference type="InterPro" id="IPR002035">
    <property type="entry name" value="VWF_A"/>
</dbReference>
<organism evidence="3 4">
    <name type="scientific">Vibrio agarilyticus</name>
    <dbReference type="NCBI Taxonomy" id="2726741"/>
    <lineage>
        <taxon>Bacteria</taxon>
        <taxon>Pseudomonadati</taxon>
        <taxon>Pseudomonadota</taxon>
        <taxon>Gammaproteobacteria</taxon>
        <taxon>Vibrionales</taxon>
        <taxon>Vibrionaceae</taxon>
        <taxon>Vibrio</taxon>
    </lineage>
</organism>
<keyword evidence="1" id="KW-1133">Transmembrane helix</keyword>
<keyword evidence="4" id="KW-1185">Reference proteome</keyword>
<protein>
    <submittedName>
        <fullName evidence="3">Pilus assembly protein</fullName>
    </submittedName>
</protein>
<reference evidence="3 4" key="1">
    <citation type="submission" date="2020-04" db="EMBL/GenBank/DDBJ databases">
        <title>Vibrio sp. SM6, a novel species isolated from seawater.</title>
        <authorList>
            <person name="Wang X."/>
        </authorList>
    </citation>
    <scope>NUCLEOTIDE SEQUENCE [LARGE SCALE GENOMIC DNA]</scope>
    <source>
        <strain evidence="3 4">SM6</strain>
    </source>
</reference>
<feature type="domain" description="VWFA" evidence="2">
    <location>
        <begin position="156"/>
        <end position="453"/>
    </location>
</feature>
<dbReference type="RefSeq" id="WP_168836885.1">
    <property type="nucleotide sequence ID" value="NZ_JABAIK010000012.1"/>
</dbReference>
<gene>
    <name evidence="3" type="ORF">HGP28_12895</name>
</gene>
<dbReference type="SUPFAM" id="SSF53300">
    <property type="entry name" value="vWA-like"/>
    <property type="match status" value="2"/>
</dbReference>
<dbReference type="InterPro" id="IPR036465">
    <property type="entry name" value="vWFA_dom_sf"/>
</dbReference>
<evidence type="ECO:0000256" key="1">
    <source>
        <dbReference type="SAM" id="Phobius"/>
    </source>
</evidence>
<evidence type="ECO:0000313" key="4">
    <source>
        <dbReference type="Proteomes" id="UP000535589"/>
    </source>
</evidence>
<dbReference type="AlphaFoldDB" id="A0A7X8TS61"/>
<keyword evidence="1" id="KW-0812">Transmembrane</keyword>
<proteinExistence type="predicted"/>